<dbReference type="PROSITE" id="PS00660">
    <property type="entry name" value="FERM_1"/>
    <property type="match status" value="1"/>
</dbReference>
<feature type="compositionally biased region" description="Acidic residues" evidence="3">
    <location>
        <begin position="477"/>
        <end position="494"/>
    </location>
</feature>
<dbReference type="PROSITE" id="PS50003">
    <property type="entry name" value="PH_DOMAIN"/>
    <property type="match status" value="2"/>
</dbReference>
<dbReference type="InParanoid" id="A7SRN5"/>
<dbReference type="Gene3D" id="2.30.29.30">
    <property type="entry name" value="Pleckstrin-homology domain (PH domain)/Phosphotyrosine-binding domain (PTB)"/>
    <property type="match status" value="3"/>
</dbReference>
<dbReference type="InterPro" id="IPR011993">
    <property type="entry name" value="PH-like_dom_sf"/>
</dbReference>
<dbReference type="GO" id="GO:0005085">
    <property type="term" value="F:guanyl-nucleotide exchange factor activity"/>
    <property type="evidence" value="ECO:0000318"/>
    <property type="project" value="GO_Central"/>
</dbReference>
<feature type="domain" description="PH" evidence="4">
    <location>
        <begin position="1139"/>
        <end position="1236"/>
    </location>
</feature>
<organism evidence="7 8">
    <name type="scientific">Nematostella vectensis</name>
    <name type="common">Starlet sea anemone</name>
    <dbReference type="NCBI Taxonomy" id="45351"/>
    <lineage>
        <taxon>Eukaryota</taxon>
        <taxon>Metazoa</taxon>
        <taxon>Cnidaria</taxon>
        <taxon>Anthozoa</taxon>
        <taxon>Hexacorallia</taxon>
        <taxon>Actiniaria</taxon>
        <taxon>Edwardsiidae</taxon>
        <taxon>Nematostella</taxon>
    </lineage>
</organism>
<evidence type="ECO:0000259" key="6">
    <source>
        <dbReference type="PROSITE" id="PS50057"/>
    </source>
</evidence>
<dbReference type="PRINTS" id="PR00661">
    <property type="entry name" value="ERMFAMILY"/>
</dbReference>
<dbReference type="FunFam" id="2.30.29.30:FF:000046">
    <property type="entry name" value="FERM, RhoGEF and pleckstrin domain-containing protein 1"/>
    <property type="match status" value="1"/>
</dbReference>
<feature type="region of interest" description="Disordered" evidence="3">
    <location>
        <begin position="632"/>
        <end position="684"/>
    </location>
</feature>
<dbReference type="Pfam" id="PF08736">
    <property type="entry name" value="FA"/>
    <property type="match status" value="1"/>
</dbReference>
<name>A7SRN5_NEMVE</name>
<feature type="compositionally biased region" description="Basic and acidic residues" evidence="3">
    <location>
        <begin position="450"/>
        <end position="476"/>
    </location>
</feature>
<dbReference type="InterPro" id="IPR000219">
    <property type="entry name" value="DH_dom"/>
</dbReference>
<feature type="domain" description="PH" evidence="4">
    <location>
        <begin position="916"/>
        <end position="1013"/>
    </location>
</feature>
<dbReference type="CDD" id="cd14473">
    <property type="entry name" value="FERM_B-lobe"/>
    <property type="match status" value="1"/>
</dbReference>
<dbReference type="InterPro" id="IPR019748">
    <property type="entry name" value="FERM_central"/>
</dbReference>
<dbReference type="InterPro" id="IPR019749">
    <property type="entry name" value="Band_41_domain"/>
</dbReference>
<dbReference type="CDD" id="cd13193">
    <property type="entry name" value="FERM_C_FARP1-like"/>
    <property type="match status" value="1"/>
</dbReference>
<accession>A7SRN5</accession>
<keyword evidence="8" id="KW-1185">Reference proteome</keyword>
<dbReference type="KEGG" id="nve:5504838"/>
<dbReference type="PANTHER" id="PTHR45858:SF5">
    <property type="entry name" value="MOESIN_EZRIN_RADIXIN HOMOLOG 1"/>
    <property type="match status" value="1"/>
</dbReference>
<feature type="compositionally biased region" description="Acidic residues" evidence="3">
    <location>
        <begin position="556"/>
        <end position="570"/>
    </location>
</feature>
<dbReference type="Pfam" id="PF00621">
    <property type="entry name" value="RhoGEF"/>
    <property type="match status" value="1"/>
</dbReference>
<dbReference type="SUPFAM" id="SSF50729">
    <property type="entry name" value="PH domain-like"/>
    <property type="match status" value="3"/>
</dbReference>
<evidence type="ECO:0000256" key="2">
    <source>
        <dbReference type="ARBA" id="ARBA00022737"/>
    </source>
</evidence>
<proteinExistence type="predicted"/>
<evidence type="ECO:0000259" key="4">
    <source>
        <dbReference type="PROSITE" id="PS50003"/>
    </source>
</evidence>
<feature type="region of interest" description="Disordered" evidence="3">
    <location>
        <begin position="337"/>
        <end position="377"/>
    </location>
</feature>
<dbReference type="InterPro" id="IPR035899">
    <property type="entry name" value="DBL_dom_sf"/>
</dbReference>
<dbReference type="OMA" id="HKHMPED"/>
<dbReference type="CDD" id="cd01220">
    <property type="entry name" value="PH1_FARP1-like"/>
    <property type="match status" value="1"/>
</dbReference>
<dbReference type="Proteomes" id="UP000001593">
    <property type="component" value="Unassembled WGS sequence"/>
</dbReference>
<dbReference type="InterPro" id="IPR001849">
    <property type="entry name" value="PH_domain"/>
</dbReference>
<dbReference type="HOGENOM" id="CLU_265595_0_0_1"/>
<dbReference type="AlphaFoldDB" id="A7SRN5"/>
<dbReference type="SUPFAM" id="SSF47031">
    <property type="entry name" value="Second domain of FERM"/>
    <property type="match status" value="1"/>
</dbReference>
<dbReference type="GO" id="GO:0008092">
    <property type="term" value="F:cytoskeletal protein binding"/>
    <property type="evidence" value="ECO:0007669"/>
    <property type="project" value="InterPro"/>
</dbReference>
<keyword evidence="2" id="KW-0677">Repeat</keyword>
<evidence type="ECO:0000256" key="1">
    <source>
        <dbReference type="ARBA" id="ARBA00022658"/>
    </source>
</evidence>
<dbReference type="PRINTS" id="PR00935">
    <property type="entry name" value="BAND41"/>
</dbReference>
<dbReference type="InterPro" id="IPR018979">
    <property type="entry name" value="FERM_N"/>
</dbReference>
<dbReference type="InterPro" id="IPR019747">
    <property type="entry name" value="FERM_CS"/>
</dbReference>
<dbReference type="SMART" id="SM01196">
    <property type="entry name" value="FERM_C"/>
    <property type="match status" value="1"/>
</dbReference>
<dbReference type="InterPro" id="IPR000299">
    <property type="entry name" value="FERM_domain"/>
</dbReference>
<dbReference type="PhylomeDB" id="A7SRN5"/>
<feature type="compositionally biased region" description="Acidic residues" evidence="3">
    <location>
        <begin position="416"/>
        <end position="432"/>
    </location>
</feature>
<dbReference type="InterPro" id="IPR000798">
    <property type="entry name" value="Ez/rad/moesin-like"/>
</dbReference>
<dbReference type="InterPro" id="IPR014847">
    <property type="entry name" value="FA"/>
</dbReference>
<dbReference type="FunCoup" id="A7SRN5">
    <property type="interactions" value="100"/>
</dbReference>
<dbReference type="Gene3D" id="1.20.900.10">
    <property type="entry name" value="Dbl homology (DH) domain"/>
    <property type="match status" value="1"/>
</dbReference>
<feature type="compositionally biased region" description="Basic and acidic residues" evidence="3">
    <location>
        <begin position="510"/>
        <end position="519"/>
    </location>
</feature>
<dbReference type="SUPFAM" id="SSF54236">
    <property type="entry name" value="Ubiquitin-like"/>
    <property type="match status" value="1"/>
</dbReference>
<dbReference type="FunFam" id="3.10.20.90:FF:000040">
    <property type="entry name" value="FERM, RhoGEF and pleckstrin domain-containing protein"/>
    <property type="match status" value="1"/>
</dbReference>
<dbReference type="InterPro" id="IPR051835">
    <property type="entry name" value="RAC1-GEF"/>
</dbReference>
<dbReference type="FunFam" id="2.30.29.30:FF:000002">
    <property type="entry name" value="Band 4.1-like protein 5 isoform 1"/>
    <property type="match status" value="1"/>
</dbReference>
<feature type="region of interest" description="Disordered" evidence="3">
    <location>
        <begin position="1"/>
        <end position="20"/>
    </location>
</feature>
<dbReference type="STRING" id="45351.A7SRN5"/>
<dbReference type="InterPro" id="IPR041788">
    <property type="entry name" value="FARP1/FARP2/FRMD7_FERM_C"/>
</dbReference>
<feature type="domain" description="FERM" evidence="6">
    <location>
        <begin position="23"/>
        <end position="305"/>
    </location>
</feature>
<evidence type="ECO:0000313" key="8">
    <source>
        <dbReference type="Proteomes" id="UP000001593"/>
    </source>
</evidence>
<feature type="region of interest" description="Disordered" evidence="3">
    <location>
        <begin position="302"/>
        <end position="322"/>
    </location>
</feature>
<dbReference type="eggNOG" id="KOG3531">
    <property type="taxonomic scope" value="Eukaryota"/>
</dbReference>
<feature type="domain" description="DH" evidence="5">
    <location>
        <begin position="697"/>
        <end position="887"/>
    </location>
</feature>
<dbReference type="SMART" id="SM01195">
    <property type="entry name" value="FA"/>
    <property type="match status" value="1"/>
</dbReference>
<sequence length="1253" mass="143848">MARRYDVNEPGSGGRRGRRRGQTTVKVCMLDDSVVKFDIEPKVKGDILYKQVYEYLNLDEREYFGLSYYDKSDNLFWLDQLKPIKKQVKEIGKVLFRFCVKFYTADPAMLQEEYTRYLFALQVKKDLVNGGLKCSESTAALLASYVVQGELGDFDTLSCRPGYLADFQFFPEQTVDSEARISDFHKQHRSLSPTDCDYNLLDVARRLEMYGVILYPAKDKDNVDLELAAANMGIIVFQSGSKINTLSWAKIRKLSFKRKRFLIKLHPEIFGHYKDVVEFQMASRNACKSFWKVAISTHAFFRQSESQSPPRHRPRVFSRGSSYRFSGRTQKQIIDSMQDSFRSQPSFQRTQSLKTPARNNLPHTSQSSASGFPRPYNAYSESENRIVEPMPPQEQVPEQQEKPEQEVPVPAIELPPDNEQEEQGDIPIEESEPNGPVIKVQSAENPDEDIPLKDLDDEPDMMKDESSSAESVHDLEWQEELDRPEEEHQGEDENSTSYRYPTPKIVYSAEESKENRKSDIIIPPGVDHIAVQPQPRPPTPIEVDGIDSPSPPPPPPEEDDISEELVDEVQEFPVSPAETLPSPPPELLRDSPDPESLQGKSEHTNGIHQNGFHLEQSIETSYQVKVQNGGVVRHGKGSQSSQVSTDDDPDTQTENRDNVFEEQASPKFRSDNEYSPPSSPKMMFKSDQMLSKAGSSAAYNIAKELLNTERTYVKDLEVITIAFREVVSSPGVLPEATKKLLFSTIDPIYDFHCAFLSELEERMTLWDQSFTTSTGTEPRIGDLMHKNMKQIKRYVHHLKKHDEVMLELEAATKKFKQFELAYKEFETQKICYLPLNAFLLKPSQRLLHYRFLLERLLKYCVRDSEDSQDIQGALEELVGAVKSTEESMKKLENFQKIIELQRDLIGVDNLVQQGREFIREGCLQKMTRKGPQPRMFFLFSDLLLYTCKGVTLTNQFRVRGQIPLHTVKLEDTGPELHGLFPFNINFSNKHMTVAAPSEEEKYKWLEDLQVVVRQAKESASCSQCLYNRANMMVKAPNLHGTTYLCDECYIINNEDDDSCRNGESDHHVVGRVGKIFPLPTPVNIHRSFSDGESDDDAAVTSPVTSLDRRHAHCHTMSTRRVCWHRNTSVSMHEHALSVRNQMSGDLLRKFKTGNRWQKLWVVFTNFCLFFYKTHEDEFPLANLPLIGYTVDRPSEGDNIEKDLVFKLQYKTHVYFFRSENEYSFHRWMEVIASATQGSTRTRIFSRMDSSIQP</sequence>
<evidence type="ECO:0008006" key="9">
    <source>
        <dbReference type="Google" id="ProtNLM"/>
    </source>
</evidence>
<dbReference type="PROSITE" id="PS50010">
    <property type="entry name" value="DH_2"/>
    <property type="match status" value="1"/>
</dbReference>
<evidence type="ECO:0000259" key="5">
    <source>
        <dbReference type="PROSITE" id="PS50010"/>
    </source>
</evidence>
<dbReference type="FunFam" id="1.20.80.10:FF:000005">
    <property type="entry name" value="FERM, RhoGEF and pleckstrin domain-containing protein 1"/>
    <property type="match status" value="1"/>
</dbReference>
<dbReference type="SMART" id="SM00325">
    <property type="entry name" value="RhoGEF"/>
    <property type="match status" value="1"/>
</dbReference>
<dbReference type="Pfam" id="PF00169">
    <property type="entry name" value="PH"/>
    <property type="match status" value="2"/>
</dbReference>
<dbReference type="Gene3D" id="3.10.20.90">
    <property type="entry name" value="Phosphatidylinositol 3-kinase Catalytic Subunit, Chain A, domain 1"/>
    <property type="match status" value="1"/>
</dbReference>
<dbReference type="Pfam" id="PF09380">
    <property type="entry name" value="FERM_C"/>
    <property type="match status" value="1"/>
</dbReference>
<dbReference type="Pfam" id="PF09379">
    <property type="entry name" value="FERM_N"/>
    <property type="match status" value="1"/>
</dbReference>
<dbReference type="InterPro" id="IPR035963">
    <property type="entry name" value="FERM_2"/>
</dbReference>
<evidence type="ECO:0000313" key="7">
    <source>
        <dbReference type="EMBL" id="EDO33626.1"/>
    </source>
</evidence>
<dbReference type="SUPFAM" id="SSF48065">
    <property type="entry name" value="DBL homology domain (DH-domain)"/>
    <property type="match status" value="1"/>
</dbReference>
<protein>
    <recommendedName>
        <fullName evidence="9">FERM, RhoGEF and pleckstrin domain-containing protein 2</fullName>
    </recommendedName>
</protein>
<evidence type="ECO:0000256" key="3">
    <source>
        <dbReference type="SAM" id="MobiDB-lite"/>
    </source>
</evidence>
<feature type="region of interest" description="Disordered" evidence="3">
    <location>
        <begin position="390"/>
        <end position="611"/>
    </location>
</feature>
<dbReference type="EMBL" id="DS469765">
    <property type="protein sequence ID" value="EDO33626.1"/>
    <property type="molecule type" value="Genomic_DNA"/>
</dbReference>
<dbReference type="CDD" id="cd13235">
    <property type="entry name" value="PH2_FARP1-like"/>
    <property type="match status" value="1"/>
</dbReference>
<dbReference type="SMART" id="SM00295">
    <property type="entry name" value="B41"/>
    <property type="match status" value="1"/>
</dbReference>
<dbReference type="PROSITE" id="PS50057">
    <property type="entry name" value="FERM_3"/>
    <property type="match status" value="1"/>
</dbReference>
<dbReference type="OrthoDB" id="6019435at2759"/>
<dbReference type="Gene3D" id="1.20.80.10">
    <property type="match status" value="1"/>
</dbReference>
<gene>
    <name evidence="7" type="ORF">NEMVEDRAFT_v1g216385</name>
</gene>
<dbReference type="CDD" id="cd00160">
    <property type="entry name" value="RhoGEF"/>
    <property type="match status" value="1"/>
</dbReference>
<dbReference type="InterPro" id="IPR018980">
    <property type="entry name" value="FERM_PH-like_C"/>
</dbReference>
<dbReference type="InterPro" id="IPR029071">
    <property type="entry name" value="Ubiquitin-like_domsf"/>
</dbReference>
<feature type="compositionally biased region" description="Polar residues" evidence="3">
    <location>
        <begin position="337"/>
        <end position="370"/>
    </location>
</feature>
<dbReference type="InterPro" id="IPR014352">
    <property type="entry name" value="FERM/acyl-CoA-bd_prot_sf"/>
</dbReference>
<dbReference type="SMART" id="SM00233">
    <property type="entry name" value="PH"/>
    <property type="match status" value="2"/>
</dbReference>
<dbReference type="PANTHER" id="PTHR45858">
    <property type="entry name" value="FERM DOMAIN CONTAINING PROTEIN"/>
    <property type="match status" value="1"/>
</dbReference>
<reference evidence="7 8" key="1">
    <citation type="journal article" date="2007" name="Science">
        <title>Sea anemone genome reveals ancestral eumetazoan gene repertoire and genomic organization.</title>
        <authorList>
            <person name="Putnam N.H."/>
            <person name="Srivastava M."/>
            <person name="Hellsten U."/>
            <person name="Dirks B."/>
            <person name="Chapman J."/>
            <person name="Salamov A."/>
            <person name="Terry A."/>
            <person name="Shapiro H."/>
            <person name="Lindquist E."/>
            <person name="Kapitonov V.V."/>
            <person name="Jurka J."/>
            <person name="Genikhovich G."/>
            <person name="Grigoriev I.V."/>
            <person name="Lucas S.M."/>
            <person name="Steele R.E."/>
            <person name="Finnerty J.R."/>
            <person name="Technau U."/>
            <person name="Martindale M.Q."/>
            <person name="Rokhsar D.S."/>
        </authorList>
    </citation>
    <scope>NUCLEOTIDE SEQUENCE [LARGE SCALE GENOMIC DNA]</scope>
    <source>
        <strain evidence="8">CH2 X CH6</strain>
    </source>
</reference>
<keyword evidence="1" id="KW-0344">Guanine-nucleotide releasing factor</keyword>
<dbReference type="Pfam" id="PF00373">
    <property type="entry name" value="FERM_M"/>
    <property type="match status" value="1"/>
</dbReference>